<sequence length="83" mass="8569">MTGSSLSTAAGALASAGSNALGFALAIGVIVVALLLGAFWWGSRRAARRRRSLGDPTRTQPGAPRDDSWSTPDERRDGGDGRA</sequence>
<dbReference type="Pfam" id="PF20087">
    <property type="entry name" value="DUF6479"/>
    <property type="match status" value="1"/>
</dbReference>
<comment type="caution">
    <text evidence="3">The sequence shown here is derived from an EMBL/GenBank/DDBJ whole genome shotgun (WGS) entry which is preliminary data.</text>
</comment>
<name>A0ABU4K1K6_9ACTN</name>
<feature type="compositionally biased region" description="Basic and acidic residues" evidence="1">
    <location>
        <begin position="64"/>
        <end position="83"/>
    </location>
</feature>
<keyword evidence="2" id="KW-0812">Transmembrane</keyword>
<gene>
    <name evidence="3" type="ORF">R2363_05555</name>
</gene>
<keyword evidence="2" id="KW-0472">Membrane</keyword>
<reference evidence="3 4" key="1">
    <citation type="submission" date="2023-10" db="EMBL/GenBank/DDBJ databases">
        <authorList>
            <person name="Wang X.X."/>
        </authorList>
    </citation>
    <scope>NUCLEOTIDE SEQUENCE [LARGE SCALE GENOMIC DNA]</scope>
    <source>
        <strain evidence="3 4">NBRC 12816</strain>
    </source>
</reference>
<evidence type="ECO:0000313" key="4">
    <source>
        <dbReference type="Proteomes" id="UP001278571"/>
    </source>
</evidence>
<feature type="transmembrane region" description="Helical" evidence="2">
    <location>
        <begin position="20"/>
        <end position="41"/>
    </location>
</feature>
<organism evidence="3 4">
    <name type="scientific">Streptomyces roseolus</name>
    <dbReference type="NCBI Taxonomy" id="67358"/>
    <lineage>
        <taxon>Bacteria</taxon>
        <taxon>Bacillati</taxon>
        <taxon>Actinomycetota</taxon>
        <taxon>Actinomycetes</taxon>
        <taxon>Kitasatosporales</taxon>
        <taxon>Streptomycetaceae</taxon>
        <taxon>Streptomyces</taxon>
    </lineage>
</organism>
<evidence type="ECO:0000256" key="2">
    <source>
        <dbReference type="SAM" id="Phobius"/>
    </source>
</evidence>
<dbReference type="RefSeq" id="WP_319008183.1">
    <property type="nucleotide sequence ID" value="NZ_JAWJZF010000237.1"/>
</dbReference>
<proteinExistence type="predicted"/>
<evidence type="ECO:0000256" key="1">
    <source>
        <dbReference type="SAM" id="MobiDB-lite"/>
    </source>
</evidence>
<dbReference type="InterPro" id="IPR045513">
    <property type="entry name" value="DUF6479"/>
</dbReference>
<accession>A0ABU4K1K6</accession>
<keyword evidence="4" id="KW-1185">Reference proteome</keyword>
<keyword evidence="2" id="KW-1133">Transmembrane helix</keyword>
<dbReference type="EMBL" id="JAWJZF010000237">
    <property type="protein sequence ID" value="MDX2291639.1"/>
    <property type="molecule type" value="Genomic_DNA"/>
</dbReference>
<evidence type="ECO:0000313" key="3">
    <source>
        <dbReference type="EMBL" id="MDX2291639.1"/>
    </source>
</evidence>
<protein>
    <submittedName>
        <fullName evidence="3">DUF6479 family protein</fullName>
    </submittedName>
</protein>
<feature type="region of interest" description="Disordered" evidence="1">
    <location>
        <begin position="47"/>
        <end position="83"/>
    </location>
</feature>
<dbReference type="Proteomes" id="UP001278571">
    <property type="component" value="Unassembled WGS sequence"/>
</dbReference>